<evidence type="ECO:0000313" key="9">
    <source>
        <dbReference type="Proteomes" id="UP001208540"/>
    </source>
</evidence>
<dbReference type="InterPro" id="IPR036890">
    <property type="entry name" value="HATPase_C_sf"/>
</dbReference>
<dbReference type="EC" id="2.7.13.3" evidence="2"/>
<dbReference type="GO" id="GO:0005886">
    <property type="term" value="C:plasma membrane"/>
    <property type="evidence" value="ECO:0007669"/>
    <property type="project" value="TreeGrafter"/>
</dbReference>
<evidence type="ECO:0000256" key="2">
    <source>
        <dbReference type="ARBA" id="ARBA00012438"/>
    </source>
</evidence>
<comment type="caution">
    <text evidence="8">The sequence shown here is derived from an EMBL/GenBank/DDBJ whole genome shotgun (WGS) entry which is preliminary data.</text>
</comment>
<dbReference type="Proteomes" id="UP001208540">
    <property type="component" value="Unassembled WGS sequence"/>
</dbReference>
<dbReference type="EMBL" id="JAMQPM010000002">
    <property type="protein sequence ID" value="MCW7525984.1"/>
    <property type="molecule type" value="Genomic_DNA"/>
</dbReference>
<evidence type="ECO:0000259" key="6">
    <source>
        <dbReference type="PROSITE" id="PS50109"/>
    </source>
</evidence>
<dbReference type="Gene3D" id="3.30.565.10">
    <property type="entry name" value="Histidine kinase-like ATPase, C-terminal domain"/>
    <property type="match status" value="1"/>
</dbReference>
<protein>
    <recommendedName>
        <fullName evidence="2">histidine kinase</fullName>
        <ecNumber evidence="2">2.7.13.3</ecNumber>
    </recommendedName>
</protein>
<dbReference type="GO" id="GO:0000155">
    <property type="term" value="F:phosphorelay sensor kinase activity"/>
    <property type="evidence" value="ECO:0007669"/>
    <property type="project" value="InterPro"/>
</dbReference>
<keyword evidence="5 8" id="KW-0418">Kinase</keyword>
<evidence type="ECO:0000313" key="10">
    <source>
        <dbReference type="Proteomes" id="UP001208912"/>
    </source>
</evidence>
<dbReference type="RefSeq" id="WP_265351281.1">
    <property type="nucleotide sequence ID" value="NZ_JAMQPL010000002.1"/>
</dbReference>
<dbReference type="InterPro" id="IPR003594">
    <property type="entry name" value="HATPase_dom"/>
</dbReference>
<dbReference type="InterPro" id="IPR003661">
    <property type="entry name" value="HisK_dim/P_dom"/>
</dbReference>
<dbReference type="PANTHER" id="PTHR43047">
    <property type="entry name" value="TWO-COMPONENT HISTIDINE PROTEIN KINASE"/>
    <property type="match status" value="1"/>
</dbReference>
<organism evidence="8 9">
    <name type="scientific">Leptospira soteropolitanensis</name>
    <dbReference type="NCBI Taxonomy" id="2950025"/>
    <lineage>
        <taxon>Bacteria</taxon>
        <taxon>Pseudomonadati</taxon>
        <taxon>Spirochaetota</taxon>
        <taxon>Spirochaetia</taxon>
        <taxon>Leptospirales</taxon>
        <taxon>Leptospiraceae</taxon>
        <taxon>Leptospira</taxon>
    </lineage>
</organism>
<evidence type="ECO:0000313" key="8">
    <source>
        <dbReference type="EMBL" id="MCW7529902.1"/>
    </source>
</evidence>
<keyword evidence="4" id="KW-0808">Transferase</keyword>
<keyword evidence="10" id="KW-1185">Reference proteome</keyword>
<dbReference type="Pfam" id="PF00512">
    <property type="entry name" value="HisKA"/>
    <property type="match status" value="1"/>
</dbReference>
<dbReference type="Proteomes" id="UP001208912">
    <property type="component" value="Unassembled WGS sequence"/>
</dbReference>
<dbReference type="SMART" id="SM00388">
    <property type="entry name" value="HisKA"/>
    <property type="match status" value="1"/>
</dbReference>
<dbReference type="EMBL" id="JAMQPL010000002">
    <property type="protein sequence ID" value="MCW7529902.1"/>
    <property type="molecule type" value="Genomic_DNA"/>
</dbReference>
<dbReference type="AlphaFoldDB" id="A0AAW5VF61"/>
<dbReference type="PANTHER" id="PTHR43047:SF63">
    <property type="entry name" value="HISTIDINE KINASE"/>
    <property type="match status" value="1"/>
</dbReference>
<dbReference type="CDD" id="cd00082">
    <property type="entry name" value="HisKA"/>
    <property type="match status" value="1"/>
</dbReference>
<feature type="domain" description="Histidine kinase" evidence="6">
    <location>
        <begin position="326"/>
        <end position="539"/>
    </location>
</feature>
<dbReference type="Gene3D" id="1.10.287.130">
    <property type="match status" value="1"/>
</dbReference>
<keyword evidence="3" id="KW-0597">Phosphoprotein</keyword>
<dbReference type="GO" id="GO:0009927">
    <property type="term" value="F:histidine phosphotransfer kinase activity"/>
    <property type="evidence" value="ECO:0007669"/>
    <property type="project" value="TreeGrafter"/>
</dbReference>
<accession>A0AAW5VF61</accession>
<evidence type="ECO:0000256" key="3">
    <source>
        <dbReference type="ARBA" id="ARBA00022553"/>
    </source>
</evidence>
<sequence length="540" mass="62425">MDLDPCSLLKASLEGDDSGTSILSIDRSSKKFEFIVKNQIFEVLESGVDLQEFLLKKINHSDYSTELIYKTNGTILETSFGKFQFPEGPKNKEYTKFFIKDITTKQRQEEEIAWRLRFELGVASSIQILIQQNSIREGLPHALHQLLYFTEMDSIFFLKYELEVENEKFKIWANERKTTKYPLIPKECENENWYDLGLGRWVHKLKKGKTIYLAPNIALPREQWFFKETKAETLLLIPVQFEDKFLGIMGFIKYKKNSPIQQENLLIYQTVSRWMGLFVQRDLDLTELNRYKSTLESLVLERTVALTKTKEELERAYKAKTEFLAHMSHELRTPLNSIIGFSKLIQLPEADETGKEYLNYIYTGGTRLLNMINEILNLMKIESGQIKIQITTFRPEDLCRQSLELIQPQANAKKMEIRFRPPKESKSVTSDFGKIQQILLNLLSNAIKYTNHPYIELDCEWNVDSLEISVRDFGPGISIGDQNRIFHTFTRLNDDGNIEGTGLGLTISLGLAIRLGGTLELQSQLGQGSVFKLKLPKILK</sequence>
<dbReference type="InterPro" id="IPR005467">
    <property type="entry name" value="His_kinase_dom"/>
</dbReference>
<reference evidence="8 10" key="1">
    <citation type="submission" date="2022-06" db="EMBL/GenBank/DDBJ databases">
        <title>Leptospira isolates from biofilms formed at urban environments.</title>
        <authorList>
            <person name="Ribeiro P.S."/>
            <person name="Sousa T."/>
            <person name="Carvalho N."/>
            <person name="Aburjaile F."/>
            <person name="Neves F."/>
            <person name="Oliveira D."/>
            <person name="Blanco L."/>
            <person name="Lima J."/>
            <person name="Costa F."/>
            <person name="Brenig B."/>
            <person name="Soares S."/>
            <person name="Ramos R."/>
            <person name="Goes-Neto A."/>
            <person name="Matiuzzi M."/>
            <person name="Azevedo V."/>
            <person name="Ristow P."/>
        </authorList>
    </citation>
    <scope>NUCLEOTIDE SEQUENCE</scope>
    <source>
        <strain evidence="7 10">VSF19</strain>
        <strain evidence="8">VSF20</strain>
    </source>
</reference>
<gene>
    <name evidence="7" type="ORF">ND861_06470</name>
    <name evidence="8" type="ORF">ND862_06755</name>
</gene>
<dbReference type="SUPFAM" id="SSF47384">
    <property type="entry name" value="Homodimeric domain of signal transducing histidine kinase"/>
    <property type="match status" value="1"/>
</dbReference>
<dbReference type="InterPro" id="IPR036097">
    <property type="entry name" value="HisK_dim/P_sf"/>
</dbReference>
<evidence type="ECO:0000256" key="5">
    <source>
        <dbReference type="ARBA" id="ARBA00022777"/>
    </source>
</evidence>
<name>A0AAW5VF61_9LEPT</name>
<evidence type="ECO:0000256" key="4">
    <source>
        <dbReference type="ARBA" id="ARBA00022679"/>
    </source>
</evidence>
<dbReference type="PROSITE" id="PS50109">
    <property type="entry name" value="HIS_KIN"/>
    <property type="match status" value="1"/>
</dbReference>
<proteinExistence type="predicted"/>
<dbReference type="SUPFAM" id="SSF55874">
    <property type="entry name" value="ATPase domain of HSP90 chaperone/DNA topoisomerase II/histidine kinase"/>
    <property type="match status" value="1"/>
</dbReference>
<comment type="catalytic activity">
    <reaction evidence="1">
        <text>ATP + protein L-histidine = ADP + protein N-phospho-L-histidine.</text>
        <dbReference type="EC" id="2.7.13.3"/>
    </reaction>
</comment>
<dbReference type="Pfam" id="PF02518">
    <property type="entry name" value="HATPase_c"/>
    <property type="match status" value="1"/>
</dbReference>
<evidence type="ECO:0000256" key="1">
    <source>
        <dbReference type="ARBA" id="ARBA00000085"/>
    </source>
</evidence>
<dbReference type="PRINTS" id="PR00344">
    <property type="entry name" value="BCTRLSENSOR"/>
</dbReference>
<evidence type="ECO:0000313" key="7">
    <source>
        <dbReference type="EMBL" id="MCW7525984.1"/>
    </source>
</evidence>
<dbReference type="InterPro" id="IPR004358">
    <property type="entry name" value="Sig_transdc_His_kin-like_C"/>
</dbReference>
<dbReference type="SMART" id="SM00387">
    <property type="entry name" value="HATPase_c"/>
    <property type="match status" value="1"/>
</dbReference>